<protein>
    <submittedName>
        <fullName evidence="1">Uncharacterized protein</fullName>
    </submittedName>
</protein>
<dbReference type="Proteomes" id="UP000308600">
    <property type="component" value="Unassembled WGS sequence"/>
</dbReference>
<organism evidence="1 2">
    <name type="scientific">Pluteus cervinus</name>
    <dbReference type="NCBI Taxonomy" id="181527"/>
    <lineage>
        <taxon>Eukaryota</taxon>
        <taxon>Fungi</taxon>
        <taxon>Dikarya</taxon>
        <taxon>Basidiomycota</taxon>
        <taxon>Agaricomycotina</taxon>
        <taxon>Agaricomycetes</taxon>
        <taxon>Agaricomycetidae</taxon>
        <taxon>Agaricales</taxon>
        <taxon>Pluteineae</taxon>
        <taxon>Pluteaceae</taxon>
        <taxon>Pluteus</taxon>
    </lineage>
</organism>
<evidence type="ECO:0000313" key="2">
    <source>
        <dbReference type="Proteomes" id="UP000308600"/>
    </source>
</evidence>
<accession>A0ACD3A8K1</accession>
<keyword evidence="2" id="KW-1185">Reference proteome</keyword>
<sequence length="254" mass="29093">MTSMTSSPRLPPELEYAIFLFAYQEDRKEAKNLALVSRRVFEWLIPHIFHIVILAGNRSIPIQFNETVYGKYGHHVRHLFLQSSGARKHLDMFPNVVNLAFWIAYEPIHLPPLLRLPLTRIATSSLNLFQVIANLKLTHLDLASTFGSNATDIKAALYLPQLTHLCVLDILSTSSLALFLERERCPELRVVISWWYGDSHKPVLGMLDEDHEQMNDSRLVAIRCNSRRDWEMGARGGVDMWKFAESVISSRNAP</sequence>
<dbReference type="EMBL" id="ML208616">
    <property type="protein sequence ID" value="TFK61971.1"/>
    <property type="molecule type" value="Genomic_DNA"/>
</dbReference>
<evidence type="ECO:0000313" key="1">
    <source>
        <dbReference type="EMBL" id="TFK61971.1"/>
    </source>
</evidence>
<name>A0ACD3A8K1_9AGAR</name>
<proteinExistence type="predicted"/>
<gene>
    <name evidence="1" type="ORF">BDN72DRAFT_849178</name>
</gene>
<reference evidence="1 2" key="1">
    <citation type="journal article" date="2019" name="Nat. Ecol. Evol.">
        <title>Megaphylogeny resolves global patterns of mushroom evolution.</title>
        <authorList>
            <person name="Varga T."/>
            <person name="Krizsan K."/>
            <person name="Foldi C."/>
            <person name="Dima B."/>
            <person name="Sanchez-Garcia M."/>
            <person name="Sanchez-Ramirez S."/>
            <person name="Szollosi G.J."/>
            <person name="Szarkandi J.G."/>
            <person name="Papp V."/>
            <person name="Albert L."/>
            <person name="Andreopoulos W."/>
            <person name="Angelini C."/>
            <person name="Antonin V."/>
            <person name="Barry K.W."/>
            <person name="Bougher N.L."/>
            <person name="Buchanan P."/>
            <person name="Buyck B."/>
            <person name="Bense V."/>
            <person name="Catcheside P."/>
            <person name="Chovatia M."/>
            <person name="Cooper J."/>
            <person name="Damon W."/>
            <person name="Desjardin D."/>
            <person name="Finy P."/>
            <person name="Geml J."/>
            <person name="Haridas S."/>
            <person name="Hughes K."/>
            <person name="Justo A."/>
            <person name="Karasinski D."/>
            <person name="Kautmanova I."/>
            <person name="Kiss B."/>
            <person name="Kocsube S."/>
            <person name="Kotiranta H."/>
            <person name="LaButti K.M."/>
            <person name="Lechner B.E."/>
            <person name="Liimatainen K."/>
            <person name="Lipzen A."/>
            <person name="Lukacs Z."/>
            <person name="Mihaltcheva S."/>
            <person name="Morgado L.N."/>
            <person name="Niskanen T."/>
            <person name="Noordeloos M.E."/>
            <person name="Ohm R.A."/>
            <person name="Ortiz-Santana B."/>
            <person name="Ovrebo C."/>
            <person name="Racz N."/>
            <person name="Riley R."/>
            <person name="Savchenko A."/>
            <person name="Shiryaev A."/>
            <person name="Soop K."/>
            <person name="Spirin V."/>
            <person name="Szebenyi C."/>
            <person name="Tomsovsky M."/>
            <person name="Tulloss R.E."/>
            <person name="Uehling J."/>
            <person name="Grigoriev I.V."/>
            <person name="Vagvolgyi C."/>
            <person name="Papp T."/>
            <person name="Martin F.M."/>
            <person name="Miettinen O."/>
            <person name="Hibbett D.S."/>
            <person name="Nagy L.G."/>
        </authorList>
    </citation>
    <scope>NUCLEOTIDE SEQUENCE [LARGE SCALE GENOMIC DNA]</scope>
    <source>
        <strain evidence="1 2">NL-1719</strain>
    </source>
</reference>